<dbReference type="Gene3D" id="3.40.50.10310">
    <property type="entry name" value="Creatininase"/>
    <property type="match status" value="1"/>
</dbReference>
<dbReference type="PANTHER" id="PTHR35005:SF1">
    <property type="entry name" value="2-AMINO-5-FORMYLAMINO-6-RIBOSYLAMINOPYRIMIDIN-4(3H)-ONE 5'-MONOPHOSPHATE DEFORMYLASE"/>
    <property type="match status" value="1"/>
</dbReference>
<dbReference type="Proteomes" id="UP001519308">
    <property type="component" value="Unassembled WGS sequence"/>
</dbReference>
<evidence type="ECO:0000256" key="4">
    <source>
        <dbReference type="ARBA" id="ARBA00022833"/>
    </source>
</evidence>
<evidence type="ECO:0000256" key="3">
    <source>
        <dbReference type="ARBA" id="ARBA00022801"/>
    </source>
</evidence>
<dbReference type="RefSeq" id="WP_021284083.1">
    <property type="nucleotide sequence ID" value="NZ_JAGGLL010000003.1"/>
</dbReference>
<evidence type="ECO:0000313" key="7">
    <source>
        <dbReference type="Proteomes" id="UP001519308"/>
    </source>
</evidence>
<dbReference type="SUPFAM" id="SSF102215">
    <property type="entry name" value="Creatininase"/>
    <property type="match status" value="1"/>
</dbReference>
<keyword evidence="7" id="KW-1185">Reference proteome</keyword>
<evidence type="ECO:0000256" key="1">
    <source>
        <dbReference type="ARBA" id="ARBA00001947"/>
    </source>
</evidence>
<keyword evidence="3 6" id="KW-0378">Hydrolase</keyword>
<dbReference type="PANTHER" id="PTHR35005">
    <property type="entry name" value="3-DEHYDRO-SCYLLO-INOSOSE HYDROLASE"/>
    <property type="match status" value="1"/>
</dbReference>
<reference evidence="6 7" key="1">
    <citation type="submission" date="2021-03" db="EMBL/GenBank/DDBJ databases">
        <title>Genomic Encyclopedia of Type Strains, Phase IV (KMG-IV): sequencing the most valuable type-strain genomes for metagenomic binning, comparative biology and taxonomic classification.</title>
        <authorList>
            <person name="Goeker M."/>
        </authorList>
    </citation>
    <scope>NUCLEOTIDE SEQUENCE [LARGE SCALE GENOMIC DNA]</scope>
    <source>
        <strain evidence="6 7">DSM 28650</strain>
    </source>
</reference>
<evidence type="ECO:0000256" key="5">
    <source>
        <dbReference type="ARBA" id="ARBA00024029"/>
    </source>
</evidence>
<proteinExistence type="inferred from homology"/>
<comment type="cofactor">
    <cofactor evidence="1">
        <name>Zn(2+)</name>
        <dbReference type="ChEBI" id="CHEBI:29105"/>
    </cofactor>
</comment>
<comment type="caution">
    <text evidence="6">The sequence shown here is derived from an EMBL/GenBank/DDBJ whole genome shotgun (WGS) entry which is preliminary data.</text>
</comment>
<gene>
    <name evidence="6" type="ORF">J2Z44_000568</name>
</gene>
<dbReference type="InterPro" id="IPR024087">
    <property type="entry name" value="Creatininase-like_sf"/>
</dbReference>
<dbReference type="EC" id="3.5.2.10" evidence="6"/>
<dbReference type="GO" id="GO:0047789">
    <property type="term" value="F:creatininase activity"/>
    <property type="evidence" value="ECO:0007669"/>
    <property type="project" value="UniProtKB-EC"/>
</dbReference>
<dbReference type="Pfam" id="PF02633">
    <property type="entry name" value="Creatininase"/>
    <property type="match status" value="1"/>
</dbReference>
<evidence type="ECO:0000256" key="2">
    <source>
        <dbReference type="ARBA" id="ARBA00022723"/>
    </source>
</evidence>
<keyword evidence="4" id="KW-0862">Zinc</keyword>
<dbReference type="InterPro" id="IPR003785">
    <property type="entry name" value="Creatininase/forma_Hydrolase"/>
</dbReference>
<organism evidence="6 7">
    <name type="scientific">Clostridium punense</name>
    <dbReference type="NCBI Taxonomy" id="1054297"/>
    <lineage>
        <taxon>Bacteria</taxon>
        <taxon>Bacillati</taxon>
        <taxon>Bacillota</taxon>
        <taxon>Clostridia</taxon>
        <taxon>Eubacteriales</taxon>
        <taxon>Clostridiaceae</taxon>
        <taxon>Clostridium</taxon>
    </lineage>
</organism>
<name>A0ABS4JZ25_9CLOT</name>
<dbReference type="EMBL" id="JAGGLL010000003">
    <property type="protein sequence ID" value="MBP2020784.1"/>
    <property type="molecule type" value="Genomic_DNA"/>
</dbReference>
<evidence type="ECO:0000313" key="6">
    <source>
        <dbReference type="EMBL" id="MBP2020784.1"/>
    </source>
</evidence>
<comment type="similarity">
    <text evidence="5">Belongs to the creatininase superfamily.</text>
</comment>
<accession>A0ABS4JZ25</accession>
<sequence>MYMVNVTSDNFAEKVKSIKTIIVPIGSVEAHGHHLPLGTDIFSPRVFCNMLEEKIGDIVWIAPEIPFGQSYDLSIYPGTIHVPTEVLAQYVYEVGRSLFENGIKNIIFLNGHGGNVNALNLASEKLMALGAAALTINWWVDYSKDILTITEGQGHGGEDETSAVLFYNESLVEMDKAIINNRKPTMRMYFKDRGKVIYKDALSGNSTLANKEKGKKIFSLVSDRIIETINMVISETYYTD</sequence>
<protein>
    <submittedName>
        <fullName evidence="6">Creatinine amidohydrolase</fullName>
        <ecNumber evidence="6">3.5.2.10</ecNumber>
    </submittedName>
</protein>
<keyword evidence="2" id="KW-0479">Metal-binding</keyword>